<dbReference type="Pfam" id="PF04023">
    <property type="entry name" value="FeoA"/>
    <property type="match status" value="1"/>
</dbReference>
<keyword evidence="4" id="KW-1185">Reference proteome</keyword>
<dbReference type="InterPro" id="IPR008988">
    <property type="entry name" value="Transcriptional_repressor_C"/>
</dbReference>
<gene>
    <name evidence="3" type="ORF">SAMN02745180_01624</name>
</gene>
<dbReference type="EMBL" id="FQXR01000006">
    <property type="protein sequence ID" value="SHH97169.1"/>
    <property type="molecule type" value="Genomic_DNA"/>
</dbReference>
<evidence type="ECO:0000259" key="2">
    <source>
        <dbReference type="SMART" id="SM00899"/>
    </source>
</evidence>
<sequence length="78" mass="8588">MIPLCNLLVGKSGVVTTLLSEGESRRRFLDLGLTPNTIVKAERLSPSGNPIAFNIRGTIIALRLEEAKKVLVETVDWR</sequence>
<name>A0A1M5XBQ1_9FIRM</name>
<dbReference type="GO" id="GO:0046914">
    <property type="term" value="F:transition metal ion binding"/>
    <property type="evidence" value="ECO:0007669"/>
    <property type="project" value="InterPro"/>
</dbReference>
<accession>A0A1M5XBQ1</accession>
<proteinExistence type="predicted"/>
<evidence type="ECO:0000313" key="3">
    <source>
        <dbReference type="EMBL" id="SHH97169.1"/>
    </source>
</evidence>
<dbReference type="AlphaFoldDB" id="A0A1M5XBQ1"/>
<protein>
    <submittedName>
        <fullName evidence="3">Ferrous iron transport protein A</fullName>
    </submittedName>
</protein>
<dbReference type="InterPro" id="IPR007167">
    <property type="entry name" value="Fe-transptr_FeoA-like"/>
</dbReference>
<feature type="domain" description="Ferrous iron transporter FeoA-like" evidence="2">
    <location>
        <begin position="2"/>
        <end position="74"/>
    </location>
</feature>
<dbReference type="SMART" id="SM00899">
    <property type="entry name" value="FeoA"/>
    <property type="match status" value="1"/>
</dbReference>
<reference evidence="3 4" key="1">
    <citation type="submission" date="2016-11" db="EMBL/GenBank/DDBJ databases">
        <authorList>
            <person name="Jaros S."/>
            <person name="Januszkiewicz K."/>
            <person name="Wedrychowicz H."/>
        </authorList>
    </citation>
    <scope>NUCLEOTIDE SEQUENCE [LARGE SCALE GENOMIC DNA]</scope>
    <source>
        <strain evidence="3 4">DSM 13106</strain>
    </source>
</reference>
<dbReference type="Proteomes" id="UP000184389">
    <property type="component" value="Unassembled WGS sequence"/>
</dbReference>
<evidence type="ECO:0000256" key="1">
    <source>
        <dbReference type="ARBA" id="ARBA00023004"/>
    </source>
</evidence>
<dbReference type="RefSeq" id="WP_072744285.1">
    <property type="nucleotide sequence ID" value="NZ_FQXR01000006.1"/>
</dbReference>
<dbReference type="SUPFAM" id="SSF50037">
    <property type="entry name" value="C-terminal domain of transcriptional repressors"/>
    <property type="match status" value="1"/>
</dbReference>
<dbReference type="OrthoDB" id="9811076at2"/>
<organism evidence="3 4">
    <name type="scientific">Sporanaerobacter acetigenes DSM 13106</name>
    <dbReference type="NCBI Taxonomy" id="1123281"/>
    <lineage>
        <taxon>Bacteria</taxon>
        <taxon>Bacillati</taxon>
        <taxon>Bacillota</taxon>
        <taxon>Tissierellia</taxon>
        <taxon>Tissierellales</taxon>
        <taxon>Sporanaerobacteraceae</taxon>
        <taxon>Sporanaerobacter</taxon>
    </lineage>
</organism>
<keyword evidence="1" id="KW-0408">Iron</keyword>
<dbReference type="Gene3D" id="2.30.30.90">
    <property type="match status" value="1"/>
</dbReference>
<evidence type="ECO:0000313" key="4">
    <source>
        <dbReference type="Proteomes" id="UP000184389"/>
    </source>
</evidence>
<dbReference type="InterPro" id="IPR038157">
    <property type="entry name" value="FeoA_core_dom"/>
</dbReference>
<dbReference type="InterPro" id="IPR052713">
    <property type="entry name" value="FeoA"/>
</dbReference>
<dbReference type="STRING" id="1123281.SAMN02745180_01624"/>
<dbReference type="PANTHER" id="PTHR42954">
    <property type="entry name" value="FE(2+) TRANSPORT PROTEIN A"/>
    <property type="match status" value="1"/>
</dbReference>
<dbReference type="PANTHER" id="PTHR42954:SF2">
    <property type="entry name" value="FE(2+) TRANSPORT PROTEIN A"/>
    <property type="match status" value="1"/>
</dbReference>